<feature type="compositionally biased region" description="Polar residues" evidence="1">
    <location>
        <begin position="77"/>
        <end position="86"/>
    </location>
</feature>
<dbReference type="Proteomes" id="UP000664859">
    <property type="component" value="Unassembled WGS sequence"/>
</dbReference>
<reference evidence="3" key="1">
    <citation type="submission" date="2021-02" db="EMBL/GenBank/DDBJ databases">
        <title>First Annotated Genome of the Yellow-green Alga Tribonema minus.</title>
        <authorList>
            <person name="Mahan K.M."/>
        </authorList>
    </citation>
    <scope>NUCLEOTIDE SEQUENCE</scope>
    <source>
        <strain evidence="3">UTEX B ZZ1240</strain>
    </source>
</reference>
<evidence type="ECO:0000313" key="3">
    <source>
        <dbReference type="EMBL" id="KAG5176494.1"/>
    </source>
</evidence>
<gene>
    <name evidence="3" type="ORF">JKP88DRAFT_242298</name>
</gene>
<evidence type="ECO:0000256" key="1">
    <source>
        <dbReference type="SAM" id="MobiDB-lite"/>
    </source>
</evidence>
<accession>A0A835YSV5</accession>
<keyword evidence="2" id="KW-0732">Signal</keyword>
<keyword evidence="4" id="KW-1185">Reference proteome</keyword>
<feature type="compositionally biased region" description="Basic and acidic residues" evidence="1">
    <location>
        <begin position="299"/>
        <end position="316"/>
    </location>
</feature>
<feature type="signal peptide" evidence="2">
    <location>
        <begin position="1"/>
        <end position="19"/>
    </location>
</feature>
<feature type="compositionally biased region" description="Polar residues" evidence="1">
    <location>
        <begin position="104"/>
        <end position="113"/>
    </location>
</feature>
<feature type="compositionally biased region" description="Basic residues" evidence="1">
    <location>
        <begin position="317"/>
        <end position="338"/>
    </location>
</feature>
<proteinExistence type="predicted"/>
<dbReference type="AlphaFoldDB" id="A0A835YSV5"/>
<name>A0A835YSV5_9STRA</name>
<feature type="chain" id="PRO_5032710233" evidence="2">
    <location>
        <begin position="20"/>
        <end position="679"/>
    </location>
</feature>
<organism evidence="3 4">
    <name type="scientific">Tribonema minus</name>
    <dbReference type="NCBI Taxonomy" id="303371"/>
    <lineage>
        <taxon>Eukaryota</taxon>
        <taxon>Sar</taxon>
        <taxon>Stramenopiles</taxon>
        <taxon>Ochrophyta</taxon>
        <taxon>PX clade</taxon>
        <taxon>Xanthophyceae</taxon>
        <taxon>Tribonematales</taxon>
        <taxon>Tribonemataceae</taxon>
        <taxon>Tribonema</taxon>
    </lineage>
</organism>
<evidence type="ECO:0000256" key="2">
    <source>
        <dbReference type="SAM" id="SignalP"/>
    </source>
</evidence>
<protein>
    <submittedName>
        <fullName evidence="3">Uncharacterized protein</fullName>
    </submittedName>
</protein>
<sequence>MLGCVVRLVAGALRPVVHVASCMAPKAITGPVQQLAGHAAQHPLVQTAVREVQARLHPASDIVTDPQTQQEEEKHQATSLQQSLQQEFEPEVAESQPLGDADNEQLQVPTPDQSPAAVKVIKINSISLEKLCEGAAQQPETQDLRLPEEGVQEAQVSMHAAATRAVADAIARNQGLEVELEDATGEPYDNTLDLQLQLEAASALCPRTRERIPLRSWLSALLKRAGHAGDENFKLKYTQMIRAWPQPSSYVTREFLELKAVETTVTLLALVPGDDVFERHAENRTAIATQKTVALIDNDEKKRDDEEKRKAEAAGERRRRCRPMTARARRWRQKRNHASPRTCTAWASRRAGARARSPRRAPQEVALHPTQQRSTIVTSRQRSTGCSPTAHASVLRTFSVRRRRRRRRRRGDGGCARGCARGCSARLKLKLRGLKKLKSRSRKTWSLRHVRRRTVLRVVTRDVVTLPLMTDVQGGSDELSTEDAPGHSACEGSADALKGILDFCGNVFSGACANFTKFVSDQQQLQRLARLEARARSIARHAGGWDRERQLNAVHRDIAACKKAPGMPLGRGGAADGVQVENDARDRVGDELLAGPALSRVAIKCIGAQCVACHYQKRDRCECAALYIFNVVHQPPSIADTTGPSASAALQQRSRASRQAAPAQGRPARSRSPETTDRD</sequence>
<evidence type="ECO:0000313" key="4">
    <source>
        <dbReference type="Proteomes" id="UP000664859"/>
    </source>
</evidence>
<comment type="caution">
    <text evidence="3">The sequence shown here is derived from an EMBL/GenBank/DDBJ whole genome shotgun (WGS) entry which is preliminary data.</text>
</comment>
<feature type="region of interest" description="Disordered" evidence="1">
    <location>
        <begin position="639"/>
        <end position="679"/>
    </location>
</feature>
<feature type="region of interest" description="Disordered" evidence="1">
    <location>
        <begin position="299"/>
        <end position="389"/>
    </location>
</feature>
<dbReference type="EMBL" id="JAFCMP010000536">
    <property type="protein sequence ID" value="KAG5176494.1"/>
    <property type="molecule type" value="Genomic_DNA"/>
</dbReference>
<feature type="region of interest" description="Disordered" evidence="1">
    <location>
        <begin position="61"/>
        <end position="114"/>
    </location>
</feature>
<feature type="compositionally biased region" description="Polar residues" evidence="1">
    <location>
        <begin position="369"/>
        <end position="387"/>
    </location>
</feature>
<feature type="compositionally biased region" description="Low complexity" evidence="1">
    <location>
        <begin position="644"/>
        <end position="667"/>
    </location>
</feature>